<evidence type="ECO:0000313" key="1">
    <source>
        <dbReference type="EMBL" id="PQP15535.1"/>
    </source>
</evidence>
<gene>
    <name evidence="1" type="ORF">C5615_22950</name>
</gene>
<protein>
    <submittedName>
        <fullName evidence="1">Uncharacterized protein</fullName>
    </submittedName>
</protein>
<dbReference type="Proteomes" id="UP000238206">
    <property type="component" value="Unassembled WGS sequence"/>
</dbReference>
<reference evidence="1 2" key="1">
    <citation type="submission" date="2018-02" db="EMBL/GenBank/DDBJ databases">
        <title>Draft genome sequencing of Burkholderia cepacia Y14-15.</title>
        <authorList>
            <person name="Zheng B.-X."/>
        </authorList>
    </citation>
    <scope>NUCLEOTIDE SEQUENCE [LARGE SCALE GENOMIC DNA]</scope>
    <source>
        <strain evidence="1 2">Y14-15</strain>
    </source>
</reference>
<dbReference type="EMBL" id="PUIQ01000030">
    <property type="protein sequence ID" value="PQP15535.1"/>
    <property type="molecule type" value="Genomic_DNA"/>
</dbReference>
<comment type="caution">
    <text evidence="1">The sequence shown here is derived from an EMBL/GenBank/DDBJ whole genome shotgun (WGS) entry which is preliminary data.</text>
</comment>
<evidence type="ECO:0000313" key="2">
    <source>
        <dbReference type="Proteomes" id="UP000238206"/>
    </source>
</evidence>
<sequence length="357" mass="40363">MVFYAGLIERGVDEEKTLENKRFDDLMAELRAINITVPKSGTLKALNKQRVLTKHYAQVAEPITVRTYFDAALVAIEATVKAVTGGGIRELFIADLLNEGRTKEHLKNAERAIAAGDYMEALIETRKAIFIEFEEAYNVYGWRDYDPNETGRGLGVSLLAGGWSAPYWAKNKQWIERNVKVPTDYIQIDYDNFRIQSMEYGIHTVELENIRRLTPAVFRRDYSDSWSVTYDAAFPANNANEKNAKYCLDRAVSFILKKQEHSEIRRIPAADQLFDPPTVYIGRIVYEGPSTQSKPLHTIAEGYEYTIKRIVGGFDPNETFYELIAESAEKKPGGLLGDRPAHIFSGFLQIVPDDGSA</sequence>
<name>A0A2S8ILG1_BURCE</name>
<organism evidence="1 2">
    <name type="scientific">Burkholderia cepacia</name>
    <name type="common">Pseudomonas cepacia</name>
    <dbReference type="NCBI Taxonomy" id="292"/>
    <lineage>
        <taxon>Bacteria</taxon>
        <taxon>Pseudomonadati</taxon>
        <taxon>Pseudomonadota</taxon>
        <taxon>Betaproteobacteria</taxon>
        <taxon>Burkholderiales</taxon>
        <taxon>Burkholderiaceae</taxon>
        <taxon>Burkholderia</taxon>
        <taxon>Burkholderia cepacia complex</taxon>
    </lineage>
</organism>
<dbReference type="AlphaFoldDB" id="A0A2S8ILG1"/>
<accession>A0A2S8ILG1</accession>
<proteinExistence type="predicted"/>